<comment type="subcellular location">
    <subcellularLocation>
        <location evidence="1 5">Bacterial flagellum basal body</location>
    </subcellularLocation>
</comment>
<keyword evidence="4 5" id="KW-0975">Bacterial flagellum</keyword>
<dbReference type="InterPro" id="IPR037058">
    <property type="entry name" value="Falgellar_hook_FlgE_sf"/>
</dbReference>
<dbReference type="InterPro" id="IPR019776">
    <property type="entry name" value="Flagellar_basal_body_rod_CS"/>
</dbReference>
<dbReference type="SUPFAM" id="SSF117143">
    <property type="entry name" value="Flagellar hook protein flgE"/>
    <property type="match status" value="1"/>
</dbReference>
<dbReference type="Pfam" id="PF07559">
    <property type="entry name" value="FlgE_D2"/>
    <property type="match status" value="1"/>
</dbReference>
<feature type="domain" description="Flagellar hook protein FlgE/F/G-like D1" evidence="9">
    <location>
        <begin position="76"/>
        <end position="137"/>
    </location>
</feature>
<dbReference type="GO" id="GO:0009425">
    <property type="term" value="C:bacterial-type flagellum basal body"/>
    <property type="evidence" value="ECO:0007669"/>
    <property type="project" value="UniProtKB-SubCell"/>
</dbReference>
<dbReference type="Pfam" id="PF00460">
    <property type="entry name" value="Flg_bb_rod"/>
    <property type="match status" value="1"/>
</dbReference>
<dbReference type="Pfam" id="PF22692">
    <property type="entry name" value="LlgE_F_G_D1"/>
    <property type="match status" value="1"/>
</dbReference>
<dbReference type="Gene3D" id="2.60.98.20">
    <property type="entry name" value="Flagellar hook protein FlgE"/>
    <property type="match status" value="1"/>
</dbReference>
<dbReference type="Proteomes" id="UP000274122">
    <property type="component" value="Chromosome"/>
</dbReference>
<evidence type="ECO:0000313" key="10">
    <source>
        <dbReference type="EMBL" id="VEB98760.1"/>
    </source>
</evidence>
<evidence type="ECO:0000313" key="11">
    <source>
        <dbReference type="Proteomes" id="UP000274122"/>
    </source>
</evidence>
<sequence length="416" mass="43312">MAFSQAVSGLNAAATNLDVIGNNIANSATYGFKSGSVSFADMFAGSKVGLGVKVAGVTQNFADGTTTSTGRGLDVAISQNGFFRLVDSSGSVFYSRNGQFKLDENRNLVNMQGLQLTGYPATGTPPTIQQGANPVGLSVPNTLMAAKSTTTASQQINLNSTDKVPTTTPFDPTKADSYNKKGTVTVFDSQGNAHGMDIYYVKSADNTWAVYTKDSSVANSTATAAGFMRFDNNGNLQGITAGAADPIPNPNTLPTSINVTTGVTNGATAANFALSFQNSMQQNTGANNIVATNQNGYKPGDLVSYQINDDGTVVGNYSNEQTQLLGQIVLSNFANPEGLQSQGDNVWTASNSSGVALLGLAGTGNFGTLTSGALESSNVDLSKELVSMIVAQRNYQSNAQTIKTQDQILNTLVNLR</sequence>
<evidence type="ECO:0000256" key="3">
    <source>
        <dbReference type="ARBA" id="ARBA00019015"/>
    </source>
</evidence>
<dbReference type="KEGG" id="clap:NCTC11466_02834"/>
<dbReference type="NCBIfam" id="NF004238">
    <property type="entry name" value="PRK05682.1-1"/>
    <property type="match status" value="1"/>
</dbReference>
<dbReference type="GO" id="GO:0071978">
    <property type="term" value="P:bacterial-type flagellum-dependent swarming motility"/>
    <property type="evidence" value="ECO:0007669"/>
    <property type="project" value="TreeGrafter"/>
</dbReference>
<comment type="similarity">
    <text evidence="2 5">Belongs to the flagella basal body rod proteins family.</text>
</comment>
<dbReference type="InterPro" id="IPR001444">
    <property type="entry name" value="Flag_bb_rod_N"/>
</dbReference>
<keyword evidence="10" id="KW-0969">Cilium</keyword>
<dbReference type="PANTHER" id="PTHR30435:SF1">
    <property type="entry name" value="FLAGELLAR HOOK PROTEIN FLGE"/>
    <property type="match status" value="1"/>
</dbReference>
<dbReference type="GO" id="GO:0005829">
    <property type="term" value="C:cytosol"/>
    <property type="evidence" value="ECO:0007669"/>
    <property type="project" value="TreeGrafter"/>
</dbReference>
<gene>
    <name evidence="10" type="primary">flgE</name>
    <name evidence="10" type="ORF">NCTC11466_02834</name>
</gene>
<dbReference type="OrthoDB" id="8578401at2"/>
<reference evidence="10 11" key="1">
    <citation type="submission" date="2018-12" db="EMBL/GenBank/DDBJ databases">
        <authorList>
            <consortium name="Pathogen Informatics"/>
        </authorList>
    </citation>
    <scope>NUCLEOTIDE SEQUENCE [LARGE SCALE GENOMIC DNA]</scope>
    <source>
        <strain evidence="10 11">NCTC11466</strain>
    </source>
</reference>
<evidence type="ECO:0000259" key="7">
    <source>
        <dbReference type="Pfam" id="PF06429"/>
    </source>
</evidence>
<protein>
    <recommendedName>
        <fullName evidence="3 5">Flagellar hook protein FlgE</fullName>
    </recommendedName>
</protein>
<evidence type="ECO:0000256" key="1">
    <source>
        <dbReference type="ARBA" id="ARBA00004117"/>
    </source>
</evidence>
<evidence type="ECO:0000256" key="2">
    <source>
        <dbReference type="ARBA" id="ARBA00009677"/>
    </source>
</evidence>
<dbReference type="GO" id="GO:0009424">
    <property type="term" value="C:bacterial-type flagellum hook"/>
    <property type="evidence" value="ECO:0007669"/>
    <property type="project" value="TreeGrafter"/>
</dbReference>
<keyword evidence="10" id="KW-0966">Cell projection</keyword>
<feature type="domain" description="Flagellar basal body rod protein N-terminal" evidence="6">
    <location>
        <begin position="6"/>
        <end position="33"/>
    </location>
</feature>
<dbReference type="Pfam" id="PF06429">
    <property type="entry name" value="Flg_bbr_C"/>
    <property type="match status" value="1"/>
</dbReference>
<dbReference type="InterPro" id="IPR020013">
    <property type="entry name" value="Flagellar_FlgE/F/G"/>
</dbReference>
<evidence type="ECO:0000259" key="8">
    <source>
        <dbReference type="Pfam" id="PF07559"/>
    </source>
</evidence>
<evidence type="ECO:0000259" key="6">
    <source>
        <dbReference type="Pfam" id="PF00460"/>
    </source>
</evidence>
<keyword evidence="11" id="KW-1185">Reference proteome</keyword>
<comment type="function">
    <text evidence="5">A flexible structure which links the flagellar filament to the drive apparatus in the basal body.</text>
</comment>
<proteinExistence type="inferred from homology"/>
<feature type="domain" description="Flagellar hook protein FlgE D2" evidence="8">
    <location>
        <begin position="157"/>
        <end position="297"/>
    </location>
</feature>
<organism evidence="10 11">
    <name type="scientific">Cedecea lapagei</name>
    <dbReference type="NCBI Taxonomy" id="158823"/>
    <lineage>
        <taxon>Bacteria</taxon>
        <taxon>Pseudomonadati</taxon>
        <taxon>Pseudomonadota</taxon>
        <taxon>Gammaproteobacteria</taxon>
        <taxon>Enterobacterales</taxon>
        <taxon>Enterobacteriaceae</taxon>
        <taxon>Cedecea</taxon>
    </lineage>
</organism>
<dbReference type="InterPro" id="IPR037925">
    <property type="entry name" value="FlgE/F/G-like"/>
</dbReference>
<name>A0A3S4JCH2_9ENTR</name>
<dbReference type="AlphaFoldDB" id="A0A3S4JCH2"/>
<evidence type="ECO:0000256" key="5">
    <source>
        <dbReference type="RuleBase" id="RU362116"/>
    </source>
</evidence>
<feature type="domain" description="Flagellar basal-body/hook protein C-terminal" evidence="7">
    <location>
        <begin position="371"/>
        <end position="415"/>
    </location>
</feature>
<dbReference type="NCBIfam" id="TIGR03506">
    <property type="entry name" value="FlgEFG_subfam"/>
    <property type="match status" value="1"/>
</dbReference>
<keyword evidence="10" id="KW-0282">Flagellum</keyword>
<dbReference type="EMBL" id="LR134201">
    <property type="protein sequence ID" value="VEB98760.1"/>
    <property type="molecule type" value="Genomic_DNA"/>
</dbReference>
<dbReference type="PANTHER" id="PTHR30435">
    <property type="entry name" value="FLAGELLAR PROTEIN"/>
    <property type="match status" value="1"/>
</dbReference>
<dbReference type="InterPro" id="IPR010930">
    <property type="entry name" value="Flg_bb/hook_C_dom"/>
</dbReference>
<dbReference type="PROSITE" id="PS00588">
    <property type="entry name" value="FLAGELLA_BB_ROD"/>
    <property type="match status" value="1"/>
</dbReference>
<dbReference type="RefSeq" id="WP_126356809.1">
    <property type="nucleotide sequence ID" value="NZ_LR134201.1"/>
</dbReference>
<evidence type="ECO:0000259" key="9">
    <source>
        <dbReference type="Pfam" id="PF22692"/>
    </source>
</evidence>
<dbReference type="InterPro" id="IPR011491">
    <property type="entry name" value="FlgE_D2"/>
</dbReference>
<accession>A0A3S4JCH2</accession>
<dbReference type="InterPro" id="IPR053967">
    <property type="entry name" value="LlgE_F_G-like_D1"/>
</dbReference>
<evidence type="ECO:0000256" key="4">
    <source>
        <dbReference type="ARBA" id="ARBA00023143"/>
    </source>
</evidence>